<dbReference type="PANTHER" id="PTHR34700:SF4">
    <property type="entry name" value="PHAGE-LIKE ELEMENT PBSX PROTEIN XKDP"/>
    <property type="match status" value="1"/>
</dbReference>
<keyword evidence="2" id="KW-0812">Transmembrane</keyword>
<evidence type="ECO:0000259" key="3">
    <source>
        <dbReference type="PROSITE" id="PS51782"/>
    </source>
</evidence>
<dbReference type="Gene3D" id="3.10.350.10">
    <property type="entry name" value="LysM domain"/>
    <property type="match status" value="1"/>
</dbReference>
<dbReference type="SUPFAM" id="SSF54106">
    <property type="entry name" value="LysM domain"/>
    <property type="match status" value="1"/>
</dbReference>
<feature type="region of interest" description="Disordered" evidence="1">
    <location>
        <begin position="209"/>
        <end position="250"/>
    </location>
</feature>
<name>A0ABW2N4Y8_9ACTN</name>
<gene>
    <name evidence="4" type="ORF">ACFQO6_19025</name>
</gene>
<keyword evidence="2" id="KW-0472">Membrane</keyword>
<dbReference type="CDD" id="cd00118">
    <property type="entry name" value="LysM"/>
    <property type="match status" value="1"/>
</dbReference>
<dbReference type="InterPro" id="IPR052196">
    <property type="entry name" value="Bact_Kbp"/>
</dbReference>
<dbReference type="InterPro" id="IPR036779">
    <property type="entry name" value="LysM_dom_sf"/>
</dbReference>
<feature type="compositionally biased region" description="Low complexity" evidence="1">
    <location>
        <begin position="147"/>
        <end position="160"/>
    </location>
</feature>
<proteinExistence type="predicted"/>
<protein>
    <submittedName>
        <fullName evidence="4">LysM peptidoglycan-binding domain-containing protein</fullName>
    </submittedName>
</protein>
<dbReference type="InterPro" id="IPR018392">
    <property type="entry name" value="LysM"/>
</dbReference>
<comment type="caution">
    <text evidence="4">The sequence shown here is derived from an EMBL/GenBank/DDBJ whole genome shotgun (WGS) entry which is preliminary data.</text>
</comment>
<dbReference type="Proteomes" id="UP001596524">
    <property type="component" value="Unassembled WGS sequence"/>
</dbReference>
<keyword evidence="2" id="KW-1133">Transmembrane helix</keyword>
<feature type="domain" description="LysM" evidence="3">
    <location>
        <begin position="170"/>
        <end position="224"/>
    </location>
</feature>
<dbReference type="PROSITE" id="PS51782">
    <property type="entry name" value="LYSM"/>
    <property type="match status" value="1"/>
</dbReference>
<feature type="transmembrane region" description="Helical" evidence="2">
    <location>
        <begin position="89"/>
        <end position="108"/>
    </location>
</feature>
<reference evidence="5" key="1">
    <citation type="journal article" date="2019" name="Int. J. Syst. Evol. Microbiol.">
        <title>The Global Catalogue of Microorganisms (GCM) 10K type strain sequencing project: providing services to taxonomists for standard genome sequencing and annotation.</title>
        <authorList>
            <consortium name="The Broad Institute Genomics Platform"/>
            <consortium name="The Broad Institute Genome Sequencing Center for Infectious Disease"/>
            <person name="Wu L."/>
            <person name="Ma J."/>
        </authorList>
    </citation>
    <scope>NUCLEOTIDE SEQUENCE [LARGE SCALE GENOMIC DNA]</scope>
    <source>
        <strain evidence="5">FCH27</strain>
    </source>
</reference>
<feature type="transmembrane region" description="Helical" evidence="2">
    <location>
        <begin position="44"/>
        <end position="77"/>
    </location>
</feature>
<evidence type="ECO:0000256" key="1">
    <source>
        <dbReference type="SAM" id="MobiDB-lite"/>
    </source>
</evidence>
<dbReference type="SMART" id="SM00257">
    <property type="entry name" value="LysM"/>
    <property type="match status" value="1"/>
</dbReference>
<dbReference type="PANTHER" id="PTHR34700">
    <property type="entry name" value="POTASSIUM BINDING PROTEIN KBP"/>
    <property type="match status" value="1"/>
</dbReference>
<evidence type="ECO:0000313" key="5">
    <source>
        <dbReference type="Proteomes" id="UP001596524"/>
    </source>
</evidence>
<organism evidence="4 5">
    <name type="scientific">Nocardioides astragali</name>
    <dbReference type="NCBI Taxonomy" id="1776736"/>
    <lineage>
        <taxon>Bacteria</taxon>
        <taxon>Bacillati</taxon>
        <taxon>Actinomycetota</taxon>
        <taxon>Actinomycetes</taxon>
        <taxon>Propionibacteriales</taxon>
        <taxon>Nocardioidaceae</taxon>
        <taxon>Nocardioides</taxon>
    </lineage>
</organism>
<evidence type="ECO:0000256" key="2">
    <source>
        <dbReference type="SAM" id="Phobius"/>
    </source>
</evidence>
<evidence type="ECO:0000313" key="4">
    <source>
        <dbReference type="EMBL" id="MFC7362371.1"/>
    </source>
</evidence>
<feature type="region of interest" description="Disordered" evidence="1">
    <location>
        <begin position="125"/>
        <end position="171"/>
    </location>
</feature>
<dbReference type="RefSeq" id="WP_255892986.1">
    <property type="nucleotide sequence ID" value="NZ_JAFMZM010000008.1"/>
</dbReference>
<dbReference type="Pfam" id="PF01476">
    <property type="entry name" value="LysM"/>
    <property type="match status" value="1"/>
</dbReference>
<keyword evidence="5" id="KW-1185">Reference proteome</keyword>
<dbReference type="EMBL" id="JBHTCH010000023">
    <property type="protein sequence ID" value="MFC7362371.1"/>
    <property type="molecule type" value="Genomic_DNA"/>
</dbReference>
<sequence>MSRGNSSTWRPVAVWSVVTAAAGAAAGAVPGAWASRTAAGPHAFADLLVATCATGLALALVWLWVITTLTVAGVLSGSARAGGGATRRLVLVACGAAVLAGTGAPALAAGGDGSEVLVGLPLPERTVAPPQRTAPSPPDAPAEARPQPDAQPQIQPQVQPGARREVTGNGTYVVRRGDSLWSIARRHPGDSGSVDLRWRAIWQANRDVVGDDPDLIHPGQALRLPDGAPDNATANTQAHDRADDTEDGDR</sequence>
<accession>A0ABW2N4Y8</accession>